<accession>A0A834TZ41</accession>
<evidence type="ECO:0000313" key="2">
    <source>
        <dbReference type="EMBL" id="KAF7831047.1"/>
    </source>
</evidence>
<dbReference type="Proteomes" id="UP000634136">
    <property type="component" value="Unassembled WGS sequence"/>
</dbReference>
<sequence length="42" mass="4701">MVHMSEAIGRAPRGRQSGRAWQHVEEAKRIGAGEDRRKGTID</sequence>
<dbReference type="EMBL" id="JAAIUW010000005">
    <property type="protein sequence ID" value="KAF7831047.1"/>
    <property type="molecule type" value="Genomic_DNA"/>
</dbReference>
<evidence type="ECO:0000256" key="1">
    <source>
        <dbReference type="SAM" id="MobiDB-lite"/>
    </source>
</evidence>
<proteinExistence type="predicted"/>
<comment type="caution">
    <text evidence="2">The sequence shown here is derived from an EMBL/GenBank/DDBJ whole genome shotgun (WGS) entry which is preliminary data.</text>
</comment>
<evidence type="ECO:0000313" key="3">
    <source>
        <dbReference type="Proteomes" id="UP000634136"/>
    </source>
</evidence>
<protein>
    <submittedName>
        <fullName evidence="2">Uncharacterized protein</fullName>
    </submittedName>
</protein>
<organism evidence="2 3">
    <name type="scientific">Senna tora</name>
    <dbReference type="NCBI Taxonomy" id="362788"/>
    <lineage>
        <taxon>Eukaryota</taxon>
        <taxon>Viridiplantae</taxon>
        <taxon>Streptophyta</taxon>
        <taxon>Embryophyta</taxon>
        <taxon>Tracheophyta</taxon>
        <taxon>Spermatophyta</taxon>
        <taxon>Magnoliopsida</taxon>
        <taxon>eudicotyledons</taxon>
        <taxon>Gunneridae</taxon>
        <taxon>Pentapetalae</taxon>
        <taxon>rosids</taxon>
        <taxon>fabids</taxon>
        <taxon>Fabales</taxon>
        <taxon>Fabaceae</taxon>
        <taxon>Caesalpinioideae</taxon>
        <taxon>Cassia clade</taxon>
        <taxon>Senna</taxon>
    </lineage>
</organism>
<feature type="region of interest" description="Disordered" evidence="1">
    <location>
        <begin position="1"/>
        <end position="42"/>
    </location>
</feature>
<gene>
    <name evidence="2" type="ORF">G2W53_013380</name>
</gene>
<dbReference type="AlphaFoldDB" id="A0A834TZ41"/>
<keyword evidence="3" id="KW-1185">Reference proteome</keyword>
<reference evidence="2" key="1">
    <citation type="submission" date="2020-09" db="EMBL/GenBank/DDBJ databases">
        <title>Genome-Enabled Discovery of Anthraquinone Biosynthesis in Senna tora.</title>
        <authorList>
            <person name="Kang S.-H."/>
            <person name="Pandey R.P."/>
            <person name="Lee C.-M."/>
            <person name="Sim J.-S."/>
            <person name="Jeong J.-T."/>
            <person name="Choi B.-S."/>
            <person name="Jung M."/>
            <person name="Ginzburg D."/>
            <person name="Zhao K."/>
            <person name="Won S.Y."/>
            <person name="Oh T.-J."/>
            <person name="Yu Y."/>
            <person name="Kim N.-H."/>
            <person name="Lee O.R."/>
            <person name="Lee T.-H."/>
            <person name="Bashyal P."/>
            <person name="Kim T.-S."/>
            <person name="Lee W.-H."/>
            <person name="Kawkins C."/>
            <person name="Kim C.-K."/>
            <person name="Kim J.S."/>
            <person name="Ahn B.O."/>
            <person name="Rhee S.Y."/>
            <person name="Sohng J.K."/>
        </authorList>
    </citation>
    <scope>NUCLEOTIDE SEQUENCE</scope>
    <source>
        <tissue evidence="2">Leaf</tissue>
    </source>
</reference>
<name>A0A834TZ41_9FABA</name>
<feature type="compositionally biased region" description="Basic and acidic residues" evidence="1">
    <location>
        <begin position="22"/>
        <end position="42"/>
    </location>
</feature>